<feature type="region of interest" description="Disordered" evidence="1">
    <location>
        <begin position="247"/>
        <end position="281"/>
    </location>
</feature>
<evidence type="ECO:0000313" key="3">
    <source>
        <dbReference type="EMBL" id="KAH6691747.1"/>
    </source>
</evidence>
<reference evidence="3" key="1">
    <citation type="journal article" date="2021" name="Nat. Commun.">
        <title>Genetic determinants of endophytism in the Arabidopsis root mycobiome.</title>
        <authorList>
            <person name="Mesny F."/>
            <person name="Miyauchi S."/>
            <person name="Thiergart T."/>
            <person name="Pickel B."/>
            <person name="Atanasova L."/>
            <person name="Karlsson M."/>
            <person name="Huettel B."/>
            <person name="Barry K.W."/>
            <person name="Haridas S."/>
            <person name="Chen C."/>
            <person name="Bauer D."/>
            <person name="Andreopoulos W."/>
            <person name="Pangilinan J."/>
            <person name="LaButti K."/>
            <person name="Riley R."/>
            <person name="Lipzen A."/>
            <person name="Clum A."/>
            <person name="Drula E."/>
            <person name="Henrissat B."/>
            <person name="Kohler A."/>
            <person name="Grigoriev I.V."/>
            <person name="Martin F.M."/>
            <person name="Hacquard S."/>
        </authorList>
    </citation>
    <scope>NUCLEOTIDE SEQUENCE</scope>
    <source>
        <strain evidence="3">MPI-SDFR-AT-0117</strain>
    </source>
</reference>
<feature type="region of interest" description="Disordered" evidence="1">
    <location>
        <begin position="29"/>
        <end position="63"/>
    </location>
</feature>
<evidence type="ECO:0000256" key="2">
    <source>
        <dbReference type="SAM" id="Phobius"/>
    </source>
</evidence>
<dbReference type="Proteomes" id="UP000770015">
    <property type="component" value="Unassembled WGS sequence"/>
</dbReference>
<protein>
    <submittedName>
        <fullName evidence="3">Uncharacterized protein</fullName>
    </submittedName>
</protein>
<feature type="transmembrane region" description="Helical" evidence="2">
    <location>
        <begin position="77"/>
        <end position="105"/>
    </location>
</feature>
<accession>A0A9P9AEQ0</accession>
<keyword evidence="2" id="KW-0812">Transmembrane</keyword>
<sequence>MQQITNKTSSPTRSLHALALRDHTDFVPQRHPSPLVPRHDDVPHKVGPRMAHNRPRRVRPACPARPRGNDALLVDNIVAAVLLIAVILVPAASATATVCAAVGSWGRSQRQVRRLLGGVDPGLASGAAAEHPGHGLGAGAASAGAMRAAAGGAGGSGSDRLRVGCPLGLADLGKARGINLDGRLLTTGLECLSGKAQALPGEEYALGLLGLLCRRGRTCGRLLAVEDGVKVAGRRRLLGQRVAVGEEGGQSGIDGVPGRARRRRHRGGSPGGGGRGRDWAESDLRGAESRAVLAVQTAHVVTHAGVHGVAPTGAHEGCWCRRQRLEVESRRRPGAGLSARSWGVVGAHFP</sequence>
<keyword evidence="4" id="KW-1185">Reference proteome</keyword>
<keyword evidence="2" id="KW-0472">Membrane</keyword>
<dbReference type="AlphaFoldDB" id="A0A9P9AEQ0"/>
<keyword evidence="2" id="KW-1133">Transmembrane helix</keyword>
<dbReference type="EMBL" id="JAGSXJ010000005">
    <property type="protein sequence ID" value="KAH6691747.1"/>
    <property type="molecule type" value="Genomic_DNA"/>
</dbReference>
<name>A0A9P9AEQ0_9PEZI</name>
<gene>
    <name evidence="3" type="ORF">F5X68DRAFT_202514</name>
</gene>
<evidence type="ECO:0000313" key="4">
    <source>
        <dbReference type="Proteomes" id="UP000770015"/>
    </source>
</evidence>
<organism evidence="3 4">
    <name type="scientific">Plectosphaerella plurivora</name>
    <dbReference type="NCBI Taxonomy" id="936078"/>
    <lineage>
        <taxon>Eukaryota</taxon>
        <taxon>Fungi</taxon>
        <taxon>Dikarya</taxon>
        <taxon>Ascomycota</taxon>
        <taxon>Pezizomycotina</taxon>
        <taxon>Sordariomycetes</taxon>
        <taxon>Hypocreomycetidae</taxon>
        <taxon>Glomerellales</taxon>
        <taxon>Plectosphaerellaceae</taxon>
        <taxon>Plectosphaerella</taxon>
    </lineage>
</organism>
<evidence type="ECO:0000256" key="1">
    <source>
        <dbReference type="SAM" id="MobiDB-lite"/>
    </source>
</evidence>
<comment type="caution">
    <text evidence="3">The sequence shown here is derived from an EMBL/GenBank/DDBJ whole genome shotgun (WGS) entry which is preliminary data.</text>
</comment>
<proteinExistence type="predicted"/>